<dbReference type="InterPro" id="IPR055397">
    <property type="entry name" value="TraK_C"/>
</dbReference>
<reference evidence="4 5" key="1">
    <citation type="submission" date="2019-02" db="EMBL/GenBank/DDBJ databases">
        <title>Genomic Encyclopedia of Type Strains, Phase IV (KMG-IV): sequencing the most valuable type-strain genomes for metagenomic binning, comparative biology and taxonomic classification.</title>
        <authorList>
            <person name="Goeker M."/>
        </authorList>
    </citation>
    <scope>NUCLEOTIDE SEQUENCE [LARGE SCALE GENOMIC DNA]</scope>
    <source>
        <strain evidence="4 5">DSM 105135</strain>
    </source>
</reference>
<feature type="domain" description="TraK C-terminal" evidence="3">
    <location>
        <begin position="186"/>
        <end position="290"/>
    </location>
</feature>
<dbReference type="Proteomes" id="UP000292423">
    <property type="component" value="Unassembled WGS sequence"/>
</dbReference>
<gene>
    <name evidence="4" type="ORF">EV700_3228</name>
</gene>
<accession>A0A4Q7YGY5</accession>
<proteinExistence type="predicted"/>
<protein>
    <submittedName>
        <fullName evidence="4">Conjugal transfer pilus assembly protein TraK</fullName>
    </submittedName>
</protein>
<keyword evidence="2" id="KW-0732">Signal</keyword>
<evidence type="ECO:0000313" key="4">
    <source>
        <dbReference type="EMBL" id="RZU36762.1"/>
    </source>
</evidence>
<dbReference type="Pfam" id="PF23536">
    <property type="entry name" value="TraK_C"/>
    <property type="match status" value="1"/>
</dbReference>
<name>A0A4Q7YGY5_9GAMM</name>
<sequence length="297" mass="31759">MIRHATALSLILMSSGLHAEGATPFKNADDIPPPGKPVAAVVPAVAPTVSRTPVTQSQKNKRSLTQPPVDKPPLKLEDGAALRQQVIKVSGNDNHVVTVSNTLVNRIATPFKSPSLLGSEGIDYKVVGQDIYVVFHADQPIGVFVREDESVNPNSPVASLTLVPKPVPGQNIALLFDKTPTAPREHKPEEPNSYQDGIRIALTDIVMGNIPDGYAEGSLSTGIARLGGLMLTPVKVYSGADRNIYQYAVENISDAVIDLNEPSFFHDGVRAVAFFPSVRLTPKASTTAYIMADTAEH</sequence>
<feature type="region of interest" description="Disordered" evidence="1">
    <location>
        <begin position="49"/>
        <end position="75"/>
    </location>
</feature>
<evidence type="ECO:0000256" key="1">
    <source>
        <dbReference type="SAM" id="MobiDB-lite"/>
    </source>
</evidence>
<feature type="signal peptide" evidence="2">
    <location>
        <begin position="1"/>
        <end position="19"/>
    </location>
</feature>
<dbReference type="OrthoDB" id="5298536at2"/>
<dbReference type="RefSeq" id="WP_130415715.1">
    <property type="nucleotide sequence ID" value="NZ_SHKX01000017.1"/>
</dbReference>
<organism evidence="4 5">
    <name type="scientific">Fluviicoccus keumensis</name>
    <dbReference type="NCBI Taxonomy" id="1435465"/>
    <lineage>
        <taxon>Bacteria</taxon>
        <taxon>Pseudomonadati</taxon>
        <taxon>Pseudomonadota</taxon>
        <taxon>Gammaproteobacteria</taxon>
        <taxon>Moraxellales</taxon>
        <taxon>Moraxellaceae</taxon>
        <taxon>Fluviicoccus</taxon>
    </lineage>
</organism>
<dbReference type="EMBL" id="SHKX01000017">
    <property type="protein sequence ID" value="RZU36762.1"/>
    <property type="molecule type" value="Genomic_DNA"/>
</dbReference>
<comment type="caution">
    <text evidence="4">The sequence shown here is derived from an EMBL/GenBank/DDBJ whole genome shotgun (WGS) entry which is preliminary data.</text>
</comment>
<keyword evidence="5" id="KW-1185">Reference proteome</keyword>
<evidence type="ECO:0000313" key="5">
    <source>
        <dbReference type="Proteomes" id="UP000292423"/>
    </source>
</evidence>
<evidence type="ECO:0000259" key="3">
    <source>
        <dbReference type="Pfam" id="PF23536"/>
    </source>
</evidence>
<dbReference type="AlphaFoldDB" id="A0A4Q7YGY5"/>
<feature type="chain" id="PRO_5020964045" evidence="2">
    <location>
        <begin position="20"/>
        <end position="297"/>
    </location>
</feature>
<evidence type="ECO:0000256" key="2">
    <source>
        <dbReference type="SAM" id="SignalP"/>
    </source>
</evidence>